<name>A0A8J2YY29_9PROT</name>
<gene>
    <name evidence="2" type="ORF">GCM10011611_45720</name>
</gene>
<evidence type="ECO:0000313" key="3">
    <source>
        <dbReference type="Proteomes" id="UP000646365"/>
    </source>
</evidence>
<organism evidence="2 3">
    <name type="scientific">Aliidongia dinghuensis</name>
    <dbReference type="NCBI Taxonomy" id="1867774"/>
    <lineage>
        <taxon>Bacteria</taxon>
        <taxon>Pseudomonadati</taxon>
        <taxon>Pseudomonadota</taxon>
        <taxon>Alphaproteobacteria</taxon>
        <taxon>Rhodospirillales</taxon>
        <taxon>Dongiaceae</taxon>
        <taxon>Aliidongia</taxon>
    </lineage>
</organism>
<accession>A0A8J2YY29</accession>
<reference evidence="2" key="2">
    <citation type="submission" date="2020-09" db="EMBL/GenBank/DDBJ databases">
        <authorList>
            <person name="Sun Q."/>
            <person name="Zhou Y."/>
        </authorList>
    </citation>
    <scope>NUCLEOTIDE SEQUENCE</scope>
    <source>
        <strain evidence="2">CGMCC 1.15725</strain>
    </source>
</reference>
<dbReference type="AlphaFoldDB" id="A0A8J2YY29"/>
<sequence length="64" mass="6742">MFAIEITMRVFAHSHAGKAAPDRSGHGEAVEVWAVRRVVGLEVGTGGNARRDGDGKENGGERPA</sequence>
<comment type="caution">
    <text evidence="2">The sequence shown here is derived from an EMBL/GenBank/DDBJ whole genome shotgun (WGS) entry which is preliminary data.</text>
</comment>
<feature type="region of interest" description="Disordered" evidence="1">
    <location>
        <begin position="44"/>
        <end position="64"/>
    </location>
</feature>
<evidence type="ECO:0000313" key="2">
    <source>
        <dbReference type="EMBL" id="GGF34362.1"/>
    </source>
</evidence>
<evidence type="ECO:0000256" key="1">
    <source>
        <dbReference type="SAM" id="MobiDB-lite"/>
    </source>
</evidence>
<dbReference type="EMBL" id="BMJQ01000013">
    <property type="protein sequence ID" value="GGF34362.1"/>
    <property type="molecule type" value="Genomic_DNA"/>
</dbReference>
<proteinExistence type="predicted"/>
<dbReference type="Proteomes" id="UP000646365">
    <property type="component" value="Unassembled WGS sequence"/>
</dbReference>
<keyword evidence="3" id="KW-1185">Reference proteome</keyword>
<protein>
    <submittedName>
        <fullName evidence="2">Uncharacterized protein</fullName>
    </submittedName>
</protein>
<reference evidence="2" key="1">
    <citation type="journal article" date="2014" name="Int. J. Syst. Evol. Microbiol.">
        <title>Complete genome sequence of Corynebacterium casei LMG S-19264T (=DSM 44701T), isolated from a smear-ripened cheese.</title>
        <authorList>
            <consortium name="US DOE Joint Genome Institute (JGI-PGF)"/>
            <person name="Walter F."/>
            <person name="Albersmeier A."/>
            <person name="Kalinowski J."/>
            <person name="Ruckert C."/>
        </authorList>
    </citation>
    <scope>NUCLEOTIDE SEQUENCE</scope>
    <source>
        <strain evidence="2">CGMCC 1.15725</strain>
    </source>
</reference>
<feature type="compositionally biased region" description="Basic and acidic residues" evidence="1">
    <location>
        <begin position="49"/>
        <end position="64"/>
    </location>
</feature>